<accession>A0ACB7PG42</accession>
<name>A0ACB7PG42_9PEZI</name>
<evidence type="ECO:0000313" key="2">
    <source>
        <dbReference type="Proteomes" id="UP000724584"/>
    </source>
</evidence>
<protein>
    <submittedName>
        <fullName evidence="1">Uncharacterized protein</fullName>
    </submittedName>
</protein>
<evidence type="ECO:0000313" key="1">
    <source>
        <dbReference type="EMBL" id="KAH6637289.1"/>
    </source>
</evidence>
<comment type="caution">
    <text evidence="1">The sequence shown here is derived from an EMBL/GenBank/DDBJ whole genome shotgun (WGS) entry which is preliminary data.</text>
</comment>
<proteinExistence type="predicted"/>
<reference evidence="1 2" key="1">
    <citation type="journal article" date="2021" name="Nat. Commun.">
        <title>Genetic determinants of endophytism in the Arabidopsis root mycobiome.</title>
        <authorList>
            <person name="Mesny F."/>
            <person name="Miyauchi S."/>
            <person name="Thiergart T."/>
            <person name="Pickel B."/>
            <person name="Atanasova L."/>
            <person name="Karlsson M."/>
            <person name="Huettel B."/>
            <person name="Barry K.W."/>
            <person name="Haridas S."/>
            <person name="Chen C."/>
            <person name="Bauer D."/>
            <person name="Andreopoulos W."/>
            <person name="Pangilinan J."/>
            <person name="LaButti K."/>
            <person name="Riley R."/>
            <person name="Lipzen A."/>
            <person name="Clum A."/>
            <person name="Drula E."/>
            <person name="Henrissat B."/>
            <person name="Kohler A."/>
            <person name="Grigoriev I.V."/>
            <person name="Martin F.M."/>
            <person name="Hacquard S."/>
        </authorList>
    </citation>
    <scope>NUCLEOTIDE SEQUENCE [LARGE SCALE GENOMIC DNA]</scope>
    <source>
        <strain evidence="1 2">MPI-SDFR-AT-0079</strain>
    </source>
</reference>
<gene>
    <name evidence="1" type="ORF">F5144DRAFT_510390</name>
</gene>
<dbReference type="EMBL" id="JAGIZQ010000003">
    <property type="protein sequence ID" value="KAH6637289.1"/>
    <property type="molecule type" value="Genomic_DNA"/>
</dbReference>
<dbReference type="Proteomes" id="UP000724584">
    <property type="component" value="Unassembled WGS sequence"/>
</dbReference>
<keyword evidence="2" id="KW-1185">Reference proteome</keyword>
<organism evidence="1 2">
    <name type="scientific">Chaetomium tenue</name>
    <dbReference type="NCBI Taxonomy" id="1854479"/>
    <lineage>
        <taxon>Eukaryota</taxon>
        <taxon>Fungi</taxon>
        <taxon>Dikarya</taxon>
        <taxon>Ascomycota</taxon>
        <taxon>Pezizomycotina</taxon>
        <taxon>Sordariomycetes</taxon>
        <taxon>Sordariomycetidae</taxon>
        <taxon>Sordariales</taxon>
        <taxon>Chaetomiaceae</taxon>
        <taxon>Chaetomium</taxon>
    </lineage>
</organism>
<sequence length="404" mass="47188">MNAYGVASVLEVHNPAQSAEHQEMPTPTQRHHDTWFFPKEFSNDLINIPGLSPRMREEVLNTAWEYSRVVIPQFTNWTRFCCYVRLSAIGIIAEYHGELTDITVTNKILGYNVDELLDTMLMNRPGADETKREYRTYLLITSAKASGRRDDDLFRRYVNHLVHSPRIWFRARDGDALIRFGLAAALSSNDIDDVWFDEAQLQVLGEICVTLYDAVAFFKHRSEGEIHNTFAYLDLKLRVDAYRRAREVLWSIDSAWGKSPRHLVALNHVRFFGGPMHMTMRRYRYVENGLELGRPETEEVVKDAREYYKLWYRVDVRETFDEQQARFDNVISRKSELLYPGLAELLEEDVKRGCDQCEYRRNYGAHTINEFGGVKLCEACKDEWRQYSETLPQRVAEAFPETNA</sequence>
<feature type="non-terminal residue" evidence="1">
    <location>
        <position position="404"/>
    </location>
</feature>